<dbReference type="GO" id="GO:0043138">
    <property type="term" value="F:3'-5' DNA helicase activity"/>
    <property type="evidence" value="ECO:0007669"/>
    <property type="project" value="UniProtKB-EC"/>
</dbReference>
<accession>A0A3N4IIJ5</accession>
<dbReference type="GO" id="GO:0009378">
    <property type="term" value="F:four-way junction helicase activity"/>
    <property type="evidence" value="ECO:0007669"/>
    <property type="project" value="TreeGrafter"/>
</dbReference>
<evidence type="ECO:0000313" key="12">
    <source>
        <dbReference type="Proteomes" id="UP000275078"/>
    </source>
</evidence>
<dbReference type="SUPFAM" id="SSF52540">
    <property type="entry name" value="P-loop containing nucleoside triphosphate hydrolases"/>
    <property type="match status" value="1"/>
</dbReference>
<evidence type="ECO:0000256" key="6">
    <source>
        <dbReference type="ARBA" id="ARBA00034617"/>
    </source>
</evidence>
<sequence>MCLGASNNDLYDDGWDKDEFDELVRQAEEQARASADEFGEDWDPEILDEISRLADLASRPETDPAPSVNVTAHTDSRTTRDARIHYGVGGGEGTHAPTGQPTTSAPQPLRIPGQEEQWRKFMGRDTTMWKDISNFDMSSPEARKNSRIMDQFIKNKKPFSMRDWQLRDATAVSCGYDVVSVAPTGAGKSLLYQALCAFPDKTVIIISPLTELIDEQVEELNEMGIPTVAFTKDNLLANPHLWTEFETDPKFRCIVGSPEIFCKHGSRFWRGFRKDRKKHPFFSRTHCVVLDEGHMVYKWGGPSSEDGDPETAFRPDFQLIGNFKIGMPGVPFLVLSATMTLPVEVYVHKALGLQSPTFISRQPLYRHNIQLIMAGIQYRSDFRDLDFIIEDTDNIPHTMIYVDDRTKAQNIGRYLRKRLKDKGADPTLVALYTGYYDHKTRRMNMRRFRKKEAMILVCTEAAGMGINIKTVQLVVQYRIPDNLNLSDLMQRVGRAGRDENIEAAAIVFVDDKHILMDHTEPEKGKGRDFFLPITEETVLHSDRANDMLNSMFSSENRKTGSRLCPGLRLLFNTTGCRSRVHLAVLGDRRGALTFDPDAPISGCKCDNCWIPPQRSDIDRLIPPSCLTEGLYREGIKAIEQEELRKSLEQAHPEIVNQRRAAAQALRNTISGKVLPACPTFLPVRTLRYLDSAAKVEEQEAIRHETISTKAQARTKALAKKIASALLDTRTRLYHVYELGVKYKVIEPHILGQNMIDRVANSIELHRIGSSDLTQEKFLEIITGQLNLGDTILEDYADQFYASVKICLWETEEQTRKETERETAEIERQNRETTPLFDDIERRYRERSESRSRSGTPVSQPGSQPGSAPGTPNARFNNDGTQCQFDVDAFMEAGSDPEALRQQLQRWQYGHPEYEDYTREHLDSAGPLDYPVGIPPVLPPHTKRKRKYTMPWRNRDLFDFSIAKDVELWNSQVRLRIYDEECFRRQEERKRQQQREKAAREVQVLNERAAQRKRKRDEEPQGKGTGVKRRGRAPAGFVAVKPTAPATGRRGPTTG</sequence>
<evidence type="ECO:0000256" key="8">
    <source>
        <dbReference type="SAM" id="MobiDB-lite"/>
    </source>
</evidence>
<dbReference type="PANTHER" id="PTHR13710">
    <property type="entry name" value="DNA HELICASE RECQ FAMILY MEMBER"/>
    <property type="match status" value="1"/>
</dbReference>
<dbReference type="PROSITE" id="PS51192">
    <property type="entry name" value="HELICASE_ATP_BIND_1"/>
    <property type="match status" value="1"/>
</dbReference>
<dbReference type="SMART" id="SM00487">
    <property type="entry name" value="DEXDc"/>
    <property type="match status" value="1"/>
</dbReference>
<evidence type="ECO:0000259" key="9">
    <source>
        <dbReference type="PROSITE" id="PS51192"/>
    </source>
</evidence>
<dbReference type="Gene3D" id="3.40.50.300">
    <property type="entry name" value="P-loop containing nucleotide triphosphate hydrolases"/>
    <property type="match status" value="2"/>
</dbReference>
<dbReference type="Pfam" id="PF00271">
    <property type="entry name" value="Helicase_C"/>
    <property type="match status" value="1"/>
</dbReference>
<evidence type="ECO:0000256" key="7">
    <source>
        <dbReference type="ARBA" id="ARBA00034808"/>
    </source>
</evidence>
<feature type="compositionally biased region" description="Polar residues" evidence="8">
    <location>
        <begin position="97"/>
        <end position="106"/>
    </location>
</feature>
<name>A0A3N4IIJ5_ASCIM</name>
<dbReference type="GO" id="GO:0005737">
    <property type="term" value="C:cytoplasm"/>
    <property type="evidence" value="ECO:0007669"/>
    <property type="project" value="TreeGrafter"/>
</dbReference>
<keyword evidence="5" id="KW-0413">Isomerase</keyword>
<dbReference type="GO" id="GO:0005524">
    <property type="term" value="F:ATP binding"/>
    <property type="evidence" value="ECO:0007669"/>
    <property type="project" value="UniProtKB-KW"/>
</dbReference>
<dbReference type="EMBL" id="ML119653">
    <property type="protein sequence ID" value="RPA85456.1"/>
    <property type="molecule type" value="Genomic_DNA"/>
</dbReference>
<dbReference type="Proteomes" id="UP000275078">
    <property type="component" value="Unassembled WGS sequence"/>
</dbReference>
<dbReference type="InterPro" id="IPR027417">
    <property type="entry name" value="P-loop_NTPase"/>
</dbReference>
<evidence type="ECO:0000256" key="3">
    <source>
        <dbReference type="ARBA" id="ARBA00022840"/>
    </source>
</evidence>
<dbReference type="GO" id="GO:0003677">
    <property type="term" value="F:DNA binding"/>
    <property type="evidence" value="ECO:0007669"/>
    <property type="project" value="UniProtKB-KW"/>
</dbReference>
<dbReference type="InterPro" id="IPR011545">
    <property type="entry name" value="DEAD/DEAH_box_helicase_dom"/>
</dbReference>
<evidence type="ECO:0000313" key="11">
    <source>
        <dbReference type="EMBL" id="RPA85456.1"/>
    </source>
</evidence>
<dbReference type="OrthoDB" id="5413666at2759"/>
<evidence type="ECO:0000256" key="1">
    <source>
        <dbReference type="ARBA" id="ARBA00005446"/>
    </source>
</evidence>
<dbReference type="Pfam" id="PF00270">
    <property type="entry name" value="DEAD"/>
    <property type="match status" value="1"/>
</dbReference>
<feature type="domain" description="Helicase ATP-binding" evidence="9">
    <location>
        <begin position="169"/>
        <end position="357"/>
    </location>
</feature>
<evidence type="ECO:0000256" key="4">
    <source>
        <dbReference type="ARBA" id="ARBA00023125"/>
    </source>
</evidence>
<proteinExistence type="inferred from homology"/>
<gene>
    <name evidence="11" type="ORF">BJ508DRAFT_322506</name>
</gene>
<keyword evidence="12" id="KW-1185">Reference proteome</keyword>
<dbReference type="EC" id="5.6.2.4" evidence="7"/>
<feature type="compositionally biased region" description="Polar residues" evidence="8">
    <location>
        <begin position="854"/>
        <end position="865"/>
    </location>
</feature>
<dbReference type="SMART" id="SM00490">
    <property type="entry name" value="HELICc"/>
    <property type="match status" value="1"/>
</dbReference>
<dbReference type="STRING" id="1160509.A0A3N4IIJ5"/>
<dbReference type="AlphaFoldDB" id="A0A3N4IIJ5"/>
<keyword evidence="2" id="KW-0547">Nucleotide-binding</keyword>
<evidence type="ECO:0000259" key="10">
    <source>
        <dbReference type="PROSITE" id="PS51194"/>
    </source>
</evidence>
<feature type="region of interest" description="Disordered" evidence="8">
    <location>
        <begin position="88"/>
        <end position="110"/>
    </location>
</feature>
<feature type="compositionally biased region" description="Basic and acidic residues" evidence="8">
    <location>
        <begin position="838"/>
        <end position="851"/>
    </location>
</feature>
<comment type="similarity">
    <text evidence="1">Belongs to the helicase family. RecQ subfamily.</text>
</comment>
<keyword evidence="4" id="KW-0238">DNA-binding</keyword>
<keyword evidence="3" id="KW-0067">ATP-binding</keyword>
<dbReference type="InterPro" id="IPR014001">
    <property type="entry name" value="Helicase_ATP-bd"/>
</dbReference>
<dbReference type="GO" id="GO:0005694">
    <property type="term" value="C:chromosome"/>
    <property type="evidence" value="ECO:0007669"/>
    <property type="project" value="TreeGrafter"/>
</dbReference>
<dbReference type="GO" id="GO:0016787">
    <property type="term" value="F:hydrolase activity"/>
    <property type="evidence" value="ECO:0007669"/>
    <property type="project" value="UniProtKB-KW"/>
</dbReference>
<dbReference type="PANTHER" id="PTHR13710:SF105">
    <property type="entry name" value="ATP-DEPENDENT DNA HELICASE Q1"/>
    <property type="match status" value="1"/>
</dbReference>
<keyword evidence="11" id="KW-0378">Hydrolase</keyword>
<feature type="region of interest" description="Disordered" evidence="8">
    <location>
        <begin position="813"/>
        <end position="880"/>
    </location>
</feature>
<evidence type="ECO:0000256" key="5">
    <source>
        <dbReference type="ARBA" id="ARBA00023235"/>
    </source>
</evidence>
<evidence type="ECO:0000256" key="2">
    <source>
        <dbReference type="ARBA" id="ARBA00022741"/>
    </source>
</evidence>
<dbReference type="PROSITE" id="PS51194">
    <property type="entry name" value="HELICASE_CTER"/>
    <property type="match status" value="1"/>
</dbReference>
<feature type="compositionally biased region" description="Basic and acidic residues" evidence="8">
    <location>
        <begin position="813"/>
        <end position="830"/>
    </location>
</feature>
<feature type="region of interest" description="Disordered" evidence="8">
    <location>
        <begin position="993"/>
        <end position="1054"/>
    </location>
</feature>
<organism evidence="11 12">
    <name type="scientific">Ascobolus immersus RN42</name>
    <dbReference type="NCBI Taxonomy" id="1160509"/>
    <lineage>
        <taxon>Eukaryota</taxon>
        <taxon>Fungi</taxon>
        <taxon>Dikarya</taxon>
        <taxon>Ascomycota</taxon>
        <taxon>Pezizomycotina</taxon>
        <taxon>Pezizomycetes</taxon>
        <taxon>Pezizales</taxon>
        <taxon>Ascobolaceae</taxon>
        <taxon>Ascobolus</taxon>
    </lineage>
</organism>
<feature type="domain" description="Helicase C-terminal" evidence="10">
    <location>
        <begin position="384"/>
        <end position="537"/>
    </location>
</feature>
<dbReference type="InterPro" id="IPR001650">
    <property type="entry name" value="Helicase_C-like"/>
</dbReference>
<reference evidence="11 12" key="1">
    <citation type="journal article" date="2018" name="Nat. Ecol. Evol.">
        <title>Pezizomycetes genomes reveal the molecular basis of ectomycorrhizal truffle lifestyle.</title>
        <authorList>
            <person name="Murat C."/>
            <person name="Payen T."/>
            <person name="Noel B."/>
            <person name="Kuo A."/>
            <person name="Morin E."/>
            <person name="Chen J."/>
            <person name="Kohler A."/>
            <person name="Krizsan K."/>
            <person name="Balestrini R."/>
            <person name="Da Silva C."/>
            <person name="Montanini B."/>
            <person name="Hainaut M."/>
            <person name="Levati E."/>
            <person name="Barry K.W."/>
            <person name="Belfiori B."/>
            <person name="Cichocki N."/>
            <person name="Clum A."/>
            <person name="Dockter R.B."/>
            <person name="Fauchery L."/>
            <person name="Guy J."/>
            <person name="Iotti M."/>
            <person name="Le Tacon F."/>
            <person name="Lindquist E.A."/>
            <person name="Lipzen A."/>
            <person name="Malagnac F."/>
            <person name="Mello A."/>
            <person name="Molinier V."/>
            <person name="Miyauchi S."/>
            <person name="Poulain J."/>
            <person name="Riccioni C."/>
            <person name="Rubini A."/>
            <person name="Sitrit Y."/>
            <person name="Splivallo R."/>
            <person name="Traeger S."/>
            <person name="Wang M."/>
            <person name="Zifcakova L."/>
            <person name="Wipf D."/>
            <person name="Zambonelli A."/>
            <person name="Paolocci F."/>
            <person name="Nowrousian M."/>
            <person name="Ottonello S."/>
            <person name="Baldrian P."/>
            <person name="Spatafora J.W."/>
            <person name="Henrissat B."/>
            <person name="Nagy L.G."/>
            <person name="Aury J.M."/>
            <person name="Wincker P."/>
            <person name="Grigoriev I.V."/>
            <person name="Bonfante P."/>
            <person name="Martin F.M."/>
        </authorList>
    </citation>
    <scope>NUCLEOTIDE SEQUENCE [LARGE SCALE GENOMIC DNA]</scope>
    <source>
        <strain evidence="11 12">RN42</strain>
    </source>
</reference>
<protein>
    <recommendedName>
        <fullName evidence="7">DNA 3'-5' helicase</fullName>
        <ecNumber evidence="7">5.6.2.4</ecNumber>
    </recommendedName>
</protein>
<comment type="catalytic activity">
    <reaction evidence="6">
        <text>Couples ATP hydrolysis with the unwinding of duplex DNA by translocating in the 3'-5' direction.</text>
        <dbReference type="EC" id="5.6.2.4"/>
    </reaction>
</comment>
<dbReference type="GO" id="GO:0000724">
    <property type="term" value="P:double-strand break repair via homologous recombination"/>
    <property type="evidence" value="ECO:0007669"/>
    <property type="project" value="TreeGrafter"/>
</dbReference>